<evidence type="ECO:0000313" key="3">
    <source>
        <dbReference type="EMBL" id="QUC20964.1"/>
    </source>
</evidence>
<gene>
    <name evidence="3" type="ORF">UV8b_05205</name>
</gene>
<evidence type="ECO:0000256" key="1">
    <source>
        <dbReference type="SAM" id="MobiDB-lite"/>
    </source>
</evidence>
<dbReference type="OrthoDB" id="5301473at2759"/>
<keyword evidence="4" id="KW-1185">Reference proteome</keyword>
<organism evidence="3 4">
    <name type="scientific">Ustilaginoidea virens</name>
    <name type="common">Rice false smut fungus</name>
    <name type="synonym">Villosiclava virens</name>
    <dbReference type="NCBI Taxonomy" id="1159556"/>
    <lineage>
        <taxon>Eukaryota</taxon>
        <taxon>Fungi</taxon>
        <taxon>Dikarya</taxon>
        <taxon>Ascomycota</taxon>
        <taxon>Pezizomycotina</taxon>
        <taxon>Sordariomycetes</taxon>
        <taxon>Hypocreomycetidae</taxon>
        <taxon>Hypocreales</taxon>
        <taxon>Clavicipitaceae</taxon>
        <taxon>Ustilaginoidea</taxon>
    </lineage>
</organism>
<evidence type="ECO:0000313" key="4">
    <source>
        <dbReference type="Proteomes" id="UP000027002"/>
    </source>
</evidence>
<accession>A0A8E5HSX9</accession>
<evidence type="ECO:0000259" key="2">
    <source>
        <dbReference type="Pfam" id="PF12770"/>
    </source>
</evidence>
<dbReference type="RefSeq" id="XP_042998637.1">
    <property type="nucleotide sequence ID" value="XM_043142703.1"/>
</dbReference>
<dbReference type="AlphaFoldDB" id="A0A8E5HSX9"/>
<protein>
    <recommendedName>
        <fullName evidence="2">CHAT domain-containing protein</fullName>
    </recommendedName>
</protein>
<dbReference type="Pfam" id="PF12770">
    <property type="entry name" value="CHAT"/>
    <property type="match status" value="1"/>
</dbReference>
<sequence length="684" mass="77530">MNAIYIQSLPSRAQDLDKPITPPPGDEDPSTKKRQWRVSVRVNDHPATPTVIEDPFVEADYTTVFEHYLRSSNGSLWGLQSLVPAGDAFDGLSSAEDRIEAYEHHDGDQTSRAIGGIHCLAWELLESVRIRRYPKLRLRVTRVCDFPARHCVRLPTCCAPRLASVQADSRAAFRILLVIARDFSRTGFERDPEPDLAQWPLMKLQDRLGSRLTLEIVRPGSLDELERHLELRAEQKILFNLVHFDLHGRIMRDEAGTMVPWLLFARRHVPSNTGFSVPQTQLEKAEDAARVLARFQIENAVLNACLSAYNRSGPTTNLAHIFLRRGVSNVSAMWFYVHWRTAATYVDAFYDMLLVKCVEFHTAAQRAREALRQQPTAITGRIHQDFFLCVNYARVVDNRTTTSSSSSSSTSWFRQLSPCRSARSQESAMSTSTSTSTSTSDCFPRALLDRPAAVGDSSIIARGYEPTIRLQLHLLELEYKLLTFKVIYASDLNKEDSHLDATMDMMVDMWLKTNLIGEVRYYKAKDFARRGILSRNACVSPREKRTRASNRASPQRWLSKSTAGSLRQTLHVVREVDAVVAPGFQTDELENLRHEKRRLLAQDGLQKFADKLRQEGHSCLIMLGSQNAQWWRTYLEHLDGEWWPDMPWGSCELHDRCGRTGSVGGVPATGPVGKHLTWGRDGNV</sequence>
<dbReference type="Proteomes" id="UP000027002">
    <property type="component" value="Chromosome 4"/>
</dbReference>
<feature type="region of interest" description="Disordered" evidence="1">
    <location>
        <begin position="1"/>
        <end position="34"/>
    </location>
</feature>
<dbReference type="KEGG" id="uvi:66065983"/>
<reference evidence="3" key="1">
    <citation type="submission" date="2020-03" db="EMBL/GenBank/DDBJ databases">
        <title>A mixture of massive structural variations and highly conserved coding sequences in Ustilaginoidea virens genome.</title>
        <authorList>
            <person name="Zhang K."/>
            <person name="Zhao Z."/>
            <person name="Zhang Z."/>
            <person name="Li Y."/>
            <person name="Hsiang T."/>
            <person name="Sun W."/>
        </authorList>
    </citation>
    <scope>NUCLEOTIDE SEQUENCE</scope>
    <source>
        <strain evidence="3">UV-8b</strain>
    </source>
</reference>
<name>A0A8E5HSX9_USTVR</name>
<dbReference type="EMBL" id="CP072756">
    <property type="protein sequence ID" value="QUC20964.1"/>
    <property type="molecule type" value="Genomic_DNA"/>
</dbReference>
<proteinExistence type="predicted"/>
<dbReference type="InterPro" id="IPR024983">
    <property type="entry name" value="CHAT_dom"/>
</dbReference>
<dbReference type="GeneID" id="66065983"/>
<feature type="domain" description="CHAT" evidence="2">
    <location>
        <begin position="214"/>
        <end position="376"/>
    </location>
</feature>